<dbReference type="EMBL" id="DVHF01000086">
    <property type="protein sequence ID" value="HIR57557.1"/>
    <property type="molecule type" value="Genomic_DNA"/>
</dbReference>
<comment type="caution">
    <text evidence="2">The sequence shown here is derived from an EMBL/GenBank/DDBJ whole genome shotgun (WGS) entry which is preliminary data.</text>
</comment>
<accession>A0A9D1DRH6</accession>
<sequence>MPSLETLEKALRKNFGFHLAFAVGYLILLFPTLDLSDTERAAVLLGYVLMTMYPTFTAVCGFLFGLRRGFSWLFLLLPLFWFLVATSVRFGGIVVDLFSFCLIDLIAALAGCFVGNLFKRHQDEMYL</sequence>
<gene>
    <name evidence="2" type="ORF">IAA54_07785</name>
</gene>
<reference evidence="2" key="1">
    <citation type="submission" date="2020-10" db="EMBL/GenBank/DDBJ databases">
        <authorList>
            <person name="Gilroy R."/>
        </authorList>
    </citation>
    <scope>NUCLEOTIDE SEQUENCE</scope>
    <source>
        <strain evidence="2">ChiSjej1B19-7085</strain>
    </source>
</reference>
<dbReference type="Proteomes" id="UP000886785">
    <property type="component" value="Unassembled WGS sequence"/>
</dbReference>
<feature type="transmembrane region" description="Helical" evidence="1">
    <location>
        <begin position="97"/>
        <end position="118"/>
    </location>
</feature>
<evidence type="ECO:0000256" key="1">
    <source>
        <dbReference type="SAM" id="Phobius"/>
    </source>
</evidence>
<protein>
    <submittedName>
        <fullName evidence="2">Uncharacterized protein</fullName>
    </submittedName>
</protein>
<evidence type="ECO:0000313" key="3">
    <source>
        <dbReference type="Proteomes" id="UP000886785"/>
    </source>
</evidence>
<feature type="transmembrane region" description="Helical" evidence="1">
    <location>
        <begin position="45"/>
        <end position="65"/>
    </location>
</feature>
<keyword evidence="1" id="KW-0472">Membrane</keyword>
<keyword evidence="1" id="KW-1133">Transmembrane helix</keyword>
<dbReference type="AlphaFoldDB" id="A0A9D1DRH6"/>
<organism evidence="2 3">
    <name type="scientific">Candidatus Gallacutalibacter pullicola</name>
    <dbReference type="NCBI Taxonomy" id="2840830"/>
    <lineage>
        <taxon>Bacteria</taxon>
        <taxon>Bacillati</taxon>
        <taxon>Bacillota</taxon>
        <taxon>Clostridia</taxon>
        <taxon>Eubacteriales</taxon>
        <taxon>Candidatus Gallacutalibacter</taxon>
    </lineage>
</organism>
<keyword evidence="1" id="KW-0812">Transmembrane</keyword>
<evidence type="ECO:0000313" key="2">
    <source>
        <dbReference type="EMBL" id="HIR57557.1"/>
    </source>
</evidence>
<proteinExistence type="predicted"/>
<reference evidence="2" key="2">
    <citation type="journal article" date="2021" name="PeerJ">
        <title>Extensive microbial diversity within the chicken gut microbiome revealed by metagenomics and culture.</title>
        <authorList>
            <person name="Gilroy R."/>
            <person name="Ravi A."/>
            <person name="Getino M."/>
            <person name="Pursley I."/>
            <person name="Horton D.L."/>
            <person name="Alikhan N.F."/>
            <person name="Baker D."/>
            <person name="Gharbi K."/>
            <person name="Hall N."/>
            <person name="Watson M."/>
            <person name="Adriaenssens E.M."/>
            <person name="Foster-Nyarko E."/>
            <person name="Jarju S."/>
            <person name="Secka A."/>
            <person name="Antonio M."/>
            <person name="Oren A."/>
            <person name="Chaudhuri R.R."/>
            <person name="La Ragione R."/>
            <person name="Hildebrand F."/>
            <person name="Pallen M.J."/>
        </authorList>
    </citation>
    <scope>NUCLEOTIDE SEQUENCE</scope>
    <source>
        <strain evidence="2">ChiSjej1B19-7085</strain>
    </source>
</reference>
<feature type="transmembrane region" description="Helical" evidence="1">
    <location>
        <begin position="15"/>
        <end position="33"/>
    </location>
</feature>
<name>A0A9D1DRH6_9FIRM</name>
<feature type="transmembrane region" description="Helical" evidence="1">
    <location>
        <begin position="72"/>
        <end position="91"/>
    </location>
</feature>